<evidence type="ECO:0000313" key="2">
    <source>
        <dbReference type="Proteomes" id="UP000224460"/>
    </source>
</evidence>
<organism evidence="1 2">
    <name type="scientific">Sporanaerobium hydrogeniformans</name>
    <dbReference type="NCBI Taxonomy" id="3072179"/>
    <lineage>
        <taxon>Bacteria</taxon>
        <taxon>Bacillati</taxon>
        <taxon>Bacillota</taxon>
        <taxon>Clostridia</taxon>
        <taxon>Lachnospirales</taxon>
        <taxon>Lachnospiraceae</taxon>
        <taxon>Sporanaerobium</taxon>
    </lineage>
</organism>
<protein>
    <submittedName>
        <fullName evidence="1">Uncharacterized protein</fullName>
    </submittedName>
</protein>
<name>A0AC61DB73_9FIRM</name>
<reference evidence="1" key="1">
    <citation type="submission" date="2017-10" db="EMBL/GenBank/DDBJ databases">
        <title>Genome sequence of cellulolytic Lachnospiraceae bacterium XHS1971 isolated from hotspring sediment.</title>
        <authorList>
            <person name="Vasudevan G."/>
            <person name="Joshi A.J."/>
            <person name="Hivarkar S."/>
            <person name="Lanjekar V.B."/>
            <person name="Dhakephalkar P.K."/>
            <person name="Dagar S."/>
        </authorList>
    </citation>
    <scope>NUCLEOTIDE SEQUENCE</scope>
    <source>
        <strain evidence="1">XHS1971</strain>
    </source>
</reference>
<keyword evidence="2" id="KW-1185">Reference proteome</keyword>
<proteinExistence type="predicted"/>
<accession>A0AC61DB73</accession>
<dbReference type="Proteomes" id="UP000224460">
    <property type="component" value="Unassembled WGS sequence"/>
</dbReference>
<dbReference type="EMBL" id="PEDL01000012">
    <property type="protein sequence ID" value="PHV70293.1"/>
    <property type="molecule type" value="Genomic_DNA"/>
</dbReference>
<sequence>MQKEALVDEILTELYKRLEQKVTIPLSKRKLIVIGPMPTSALKRGEGVYELSEYTSNQIEGEGILITQLSTKMLSHLALASPVTQEEDFILQALLQEKPVYILEEGMEYRKYKKQAHKTLYITLMEYEDKLQKYGVRCISHLDEIEEREVNKPVDSTHEPIKGNRDLDMTYKKLLLESDLIKKHIEGVYTLTITKKCIITPLADDYIRKQHIQIRRI</sequence>
<comment type="caution">
    <text evidence="1">The sequence shown here is derived from an EMBL/GenBank/DDBJ whole genome shotgun (WGS) entry which is preliminary data.</text>
</comment>
<evidence type="ECO:0000313" key="1">
    <source>
        <dbReference type="EMBL" id="PHV70293.1"/>
    </source>
</evidence>
<gene>
    <name evidence="1" type="ORF">CS063_11530</name>
</gene>